<sequence>MLTLHRAALLVADPADPAAPSITDGAVLVDGSAVAALGPFADLAAGAGAAARVRDWGGLLLPGLRNPAGGWLLETAYHPDPREELGAEPLLVEVGEEARGGSARRGLQRMLGYGTTAVAGPFRLPAVRTAVTRSGLAALPGDGRSGGLDPLTGGTVADLVHRPLAVGGPADFAVFAADSVEELQLRGAGCCLATVLAGRLLYRRR</sequence>
<accession>A0AAU8JYU5</accession>
<dbReference type="InterPro" id="IPR011059">
    <property type="entry name" value="Metal-dep_hydrolase_composite"/>
</dbReference>
<reference evidence="1" key="1">
    <citation type="submission" date="2024-06" db="EMBL/GenBank/DDBJ databases">
        <title>The genome sequences of Kitasatospora sp. strain HUAS MG31.</title>
        <authorList>
            <person name="Mo P."/>
        </authorList>
    </citation>
    <scope>NUCLEOTIDE SEQUENCE</scope>
    <source>
        <strain evidence="1">HUAS MG31</strain>
    </source>
</reference>
<dbReference type="GO" id="GO:0016810">
    <property type="term" value="F:hydrolase activity, acting on carbon-nitrogen (but not peptide) bonds"/>
    <property type="evidence" value="ECO:0007669"/>
    <property type="project" value="InterPro"/>
</dbReference>
<dbReference type="RefSeq" id="WP_354641932.1">
    <property type="nucleotide sequence ID" value="NZ_CP159872.1"/>
</dbReference>
<dbReference type="AlphaFoldDB" id="A0AAU8JYU5"/>
<dbReference type="SUPFAM" id="SSF51338">
    <property type="entry name" value="Composite domain of metallo-dependent hydrolases"/>
    <property type="match status" value="1"/>
</dbReference>
<dbReference type="EMBL" id="CP159872">
    <property type="protein sequence ID" value="XCM80996.1"/>
    <property type="molecule type" value="Genomic_DNA"/>
</dbReference>
<protein>
    <recommendedName>
        <fullName evidence="2">Amidohydrolase</fullName>
    </recommendedName>
</protein>
<name>A0AAU8JYU5_9ACTN</name>
<evidence type="ECO:0008006" key="2">
    <source>
        <dbReference type="Google" id="ProtNLM"/>
    </source>
</evidence>
<organism evidence="1">
    <name type="scientific">Kitasatospora camelliae</name>
    <dbReference type="NCBI Taxonomy" id="3156397"/>
    <lineage>
        <taxon>Bacteria</taxon>
        <taxon>Bacillati</taxon>
        <taxon>Actinomycetota</taxon>
        <taxon>Actinomycetes</taxon>
        <taxon>Kitasatosporales</taxon>
        <taxon>Streptomycetaceae</taxon>
        <taxon>Kitasatospora</taxon>
    </lineage>
</organism>
<dbReference type="KEGG" id="kcm:ABWK59_19805"/>
<evidence type="ECO:0000313" key="1">
    <source>
        <dbReference type="EMBL" id="XCM80996.1"/>
    </source>
</evidence>
<gene>
    <name evidence="1" type="ORF">ABWK59_19805</name>
</gene>
<proteinExistence type="predicted"/>